<dbReference type="RefSeq" id="WP_012642947.1">
    <property type="nucleotide sequence ID" value="NC_011961.1"/>
</dbReference>
<dbReference type="eggNOG" id="ENOG503096R">
    <property type="taxonomic scope" value="Bacteria"/>
</dbReference>
<organism evidence="2 3">
    <name type="scientific">Thermomicrobium roseum (strain ATCC 27502 / DSM 5159 / P-2)</name>
    <dbReference type="NCBI Taxonomy" id="309801"/>
    <lineage>
        <taxon>Bacteria</taxon>
        <taxon>Pseudomonadati</taxon>
        <taxon>Thermomicrobiota</taxon>
        <taxon>Thermomicrobia</taxon>
        <taxon>Thermomicrobiales</taxon>
        <taxon>Thermomicrobiaceae</taxon>
        <taxon>Thermomicrobium</taxon>
    </lineage>
</organism>
<accession>B9L3V1</accession>
<geneLocation type="plasmid" evidence="3">
    <name>Tros</name>
</geneLocation>
<keyword evidence="3" id="KW-1185">Reference proteome</keyword>
<reference evidence="2 3" key="1">
    <citation type="journal article" date="2009" name="PLoS ONE">
        <title>Complete genome sequence of the aerobic CO-oxidizing thermophile Thermomicrobium roseum.</title>
        <authorList>
            <person name="Wu D."/>
            <person name="Raymond J."/>
            <person name="Wu M."/>
            <person name="Chatterji S."/>
            <person name="Ren Q."/>
            <person name="Graham J.E."/>
            <person name="Bryant D.A."/>
            <person name="Robb F."/>
            <person name="Colman A."/>
            <person name="Tallon L.J."/>
            <person name="Badger J.H."/>
            <person name="Madupu R."/>
            <person name="Ward N.L."/>
            <person name="Eisen J.A."/>
        </authorList>
    </citation>
    <scope>NUCLEOTIDE SEQUENCE [LARGE SCALE GENOMIC DNA]</scope>
    <source>
        <strain evidence="3">ATCC 27502 / DSM 5159 / P-2</strain>
        <plasmid evidence="2">unnamed</plasmid>
    </source>
</reference>
<evidence type="ECO:0000313" key="3">
    <source>
        <dbReference type="Proteomes" id="UP000000447"/>
    </source>
</evidence>
<dbReference type="EMBL" id="CP001276">
    <property type="protein sequence ID" value="ACM06960.1"/>
    <property type="molecule type" value="Genomic_DNA"/>
</dbReference>
<dbReference type="OrthoDB" id="166684at2"/>
<evidence type="ECO:0000313" key="2">
    <source>
        <dbReference type="EMBL" id="ACM06960.1"/>
    </source>
</evidence>
<keyword evidence="2" id="KW-0614">Plasmid</keyword>
<protein>
    <recommendedName>
        <fullName evidence="4">Lipoprotein</fullName>
    </recommendedName>
</protein>
<evidence type="ECO:0000256" key="1">
    <source>
        <dbReference type="SAM" id="MobiDB-lite"/>
    </source>
</evidence>
<dbReference type="HOGENOM" id="CLU_1703410_0_0_0"/>
<sequence length="154" mass="16203">MRRRAFLALIASLPLGVACRRSSRGTTSDATPSESSGSADPYGYGSGAQPAPTSYQMIEPWAMHQVPLYPGAQPGDLSPLATQVENGGTISFAVPDPADRVLEFYRTALPQLGWQLQSAPKNSLAAKRGEAALTVVVKASDQGTTVLLMLTDAI</sequence>
<dbReference type="KEGG" id="tro:trd_A0464"/>
<dbReference type="Proteomes" id="UP000000447">
    <property type="component" value="Plasmid unnamed"/>
</dbReference>
<gene>
    <name evidence="2" type="ordered locus">trd_A0464</name>
</gene>
<dbReference type="PROSITE" id="PS51257">
    <property type="entry name" value="PROKAR_LIPOPROTEIN"/>
    <property type="match status" value="1"/>
</dbReference>
<name>B9L3V1_THERP</name>
<feature type="compositionally biased region" description="Polar residues" evidence="1">
    <location>
        <begin position="24"/>
        <end position="38"/>
    </location>
</feature>
<evidence type="ECO:0008006" key="4">
    <source>
        <dbReference type="Google" id="ProtNLM"/>
    </source>
</evidence>
<dbReference type="AlphaFoldDB" id="B9L3V1"/>
<feature type="region of interest" description="Disordered" evidence="1">
    <location>
        <begin position="21"/>
        <end position="51"/>
    </location>
</feature>
<proteinExistence type="predicted"/>